<name>A0AAV1GA17_XYRNO</name>
<reference evidence="2" key="1">
    <citation type="submission" date="2023-08" db="EMBL/GenBank/DDBJ databases">
        <authorList>
            <person name="Alioto T."/>
            <person name="Alioto T."/>
            <person name="Gomez Garrido J."/>
        </authorList>
    </citation>
    <scope>NUCLEOTIDE SEQUENCE</scope>
</reference>
<gene>
    <name evidence="2" type="ORF">XNOV1_A019773</name>
</gene>
<dbReference type="Proteomes" id="UP001178508">
    <property type="component" value="Chromosome 13"/>
</dbReference>
<evidence type="ECO:0000313" key="3">
    <source>
        <dbReference type="Proteomes" id="UP001178508"/>
    </source>
</evidence>
<keyword evidence="3" id="KW-1185">Reference proteome</keyword>
<dbReference type="EMBL" id="OY660876">
    <property type="protein sequence ID" value="CAJ1070897.1"/>
    <property type="molecule type" value="Genomic_DNA"/>
</dbReference>
<proteinExistence type="predicted"/>
<feature type="region of interest" description="Disordered" evidence="1">
    <location>
        <begin position="28"/>
        <end position="49"/>
    </location>
</feature>
<dbReference type="AlphaFoldDB" id="A0AAV1GA17"/>
<sequence>MAVAGQPDQSGITRPLSTINSLMCTREARWGGEEGERERELGGEEQTVQSSQAMLLFVLSVDRRRVQNQHARDDQFNPQHPVSKSPRLTRALSPPETPRGREGGGSVPPREKAIYLHSAPVQPAAAVLIPCSLWLSAPPLTPSCSPLNGSLDNGICSRGHARCL</sequence>
<protein>
    <submittedName>
        <fullName evidence="2">Uncharacterized protein</fullName>
    </submittedName>
</protein>
<accession>A0AAV1GA17</accession>
<organism evidence="2 3">
    <name type="scientific">Xyrichtys novacula</name>
    <name type="common">Pearly razorfish</name>
    <name type="synonym">Hemipteronotus novacula</name>
    <dbReference type="NCBI Taxonomy" id="13765"/>
    <lineage>
        <taxon>Eukaryota</taxon>
        <taxon>Metazoa</taxon>
        <taxon>Chordata</taxon>
        <taxon>Craniata</taxon>
        <taxon>Vertebrata</taxon>
        <taxon>Euteleostomi</taxon>
        <taxon>Actinopterygii</taxon>
        <taxon>Neopterygii</taxon>
        <taxon>Teleostei</taxon>
        <taxon>Neoteleostei</taxon>
        <taxon>Acanthomorphata</taxon>
        <taxon>Eupercaria</taxon>
        <taxon>Labriformes</taxon>
        <taxon>Labridae</taxon>
        <taxon>Xyrichtys</taxon>
    </lineage>
</organism>
<feature type="region of interest" description="Disordered" evidence="1">
    <location>
        <begin position="1"/>
        <end position="20"/>
    </location>
</feature>
<feature type="compositionally biased region" description="Polar residues" evidence="1">
    <location>
        <begin position="7"/>
        <end position="20"/>
    </location>
</feature>
<evidence type="ECO:0000313" key="2">
    <source>
        <dbReference type="EMBL" id="CAJ1070897.1"/>
    </source>
</evidence>
<evidence type="ECO:0000256" key="1">
    <source>
        <dbReference type="SAM" id="MobiDB-lite"/>
    </source>
</evidence>
<feature type="compositionally biased region" description="Basic and acidic residues" evidence="1">
    <location>
        <begin position="28"/>
        <end position="42"/>
    </location>
</feature>
<feature type="region of interest" description="Disordered" evidence="1">
    <location>
        <begin position="68"/>
        <end position="109"/>
    </location>
</feature>